<evidence type="ECO:0000313" key="1">
    <source>
        <dbReference type="EMBL" id="MEQ2245011.1"/>
    </source>
</evidence>
<sequence length="118" mass="13409">MITIQLMLFETILTGEQLVLQRLQEMSSGPEPWPSDCVGFLASCLISTNWSTFKTTSHKRLFKKLSEKQLRCMYFLFLAGWSQPVNAGSFILNPITFNTRAPAGCVLSLLQYSLYTFD</sequence>
<comment type="caution">
    <text evidence="1">The sequence shown here is derived from an EMBL/GenBank/DDBJ whole genome shotgun (WGS) entry which is preliminary data.</text>
</comment>
<accession>A0ABV0UIZ4</accession>
<name>A0ABV0UIZ4_9TELE</name>
<gene>
    <name evidence="1" type="ORF">ILYODFUR_023123</name>
</gene>
<evidence type="ECO:0000313" key="2">
    <source>
        <dbReference type="Proteomes" id="UP001482620"/>
    </source>
</evidence>
<dbReference type="EMBL" id="JAHRIQ010072123">
    <property type="protein sequence ID" value="MEQ2245011.1"/>
    <property type="molecule type" value="Genomic_DNA"/>
</dbReference>
<reference evidence="1 2" key="1">
    <citation type="submission" date="2021-06" db="EMBL/GenBank/DDBJ databases">
        <authorList>
            <person name="Palmer J.M."/>
        </authorList>
    </citation>
    <scope>NUCLEOTIDE SEQUENCE [LARGE SCALE GENOMIC DNA]</scope>
    <source>
        <strain evidence="2">if_2019</strain>
        <tissue evidence="1">Muscle</tissue>
    </source>
</reference>
<proteinExistence type="predicted"/>
<keyword evidence="2" id="KW-1185">Reference proteome</keyword>
<organism evidence="1 2">
    <name type="scientific">Ilyodon furcidens</name>
    <name type="common">goldbreast splitfin</name>
    <dbReference type="NCBI Taxonomy" id="33524"/>
    <lineage>
        <taxon>Eukaryota</taxon>
        <taxon>Metazoa</taxon>
        <taxon>Chordata</taxon>
        <taxon>Craniata</taxon>
        <taxon>Vertebrata</taxon>
        <taxon>Euteleostomi</taxon>
        <taxon>Actinopterygii</taxon>
        <taxon>Neopterygii</taxon>
        <taxon>Teleostei</taxon>
        <taxon>Neoteleostei</taxon>
        <taxon>Acanthomorphata</taxon>
        <taxon>Ovalentaria</taxon>
        <taxon>Atherinomorphae</taxon>
        <taxon>Cyprinodontiformes</taxon>
        <taxon>Goodeidae</taxon>
        <taxon>Ilyodon</taxon>
    </lineage>
</organism>
<protein>
    <submittedName>
        <fullName evidence="1">Uncharacterized protein</fullName>
    </submittedName>
</protein>
<dbReference type="Proteomes" id="UP001482620">
    <property type="component" value="Unassembled WGS sequence"/>
</dbReference>